<name>A0A848LWS0_9BACT</name>
<protein>
    <submittedName>
        <fullName evidence="2">VCBS repeat-containing protein</fullName>
    </submittedName>
</protein>
<sequence length="247" mass="26162">PRTAADVNRDGRADIVGFANDGVYVALSTGTGFTAGQFWLGEFGYDAGGWRVEKHPRTVADVNGDGRADIVGFANDGVYVALSTGTGFTAGQFWLGEFGYDAGGWRVEKHPRTAADVNRDGRADIVGFANDGVYVALSTGTGFTAGQFWLGEYGYNAGGWLVEQHPRTVADVNGDGRADIVGFANGGVYVALSTGTGFTAGQFWLYEFGYSQGWHVEMHPRTAADINGNGRADIIGFGNDGADVQLY</sequence>
<dbReference type="RefSeq" id="WP_169350902.1">
    <property type="nucleotide sequence ID" value="NZ_JABBJJ010000347.1"/>
</dbReference>
<keyword evidence="3" id="KW-1185">Reference proteome</keyword>
<dbReference type="PANTHER" id="PTHR46580">
    <property type="entry name" value="SENSOR KINASE-RELATED"/>
    <property type="match status" value="1"/>
</dbReference>
<dbReference type="InterPro" id="IPR028994">
    <property type="entry name" value="Integrin_alpha_N"/>
</dbReference>
<evidence type="ECO:0000256" key="1">
    <source>
        <dbReference type="ARBA" id="ARBA00022729"/>
    </source>
</evidence>
<dbReference type="Gene3D" id="2.40.128.340">
    <property type="match status" value="1"/>
</dbReference>
<proteinExistence type="predicted"/>
<keyword evidence="1" id="KW-0732">Signal</keyword>
<dbReference type="SUPFAM" id="SSF69318">
    <property type="entry name" value="Integrin alpha N-terminal domain"/>
    <property type="match status" value="1"/>
</dbReference>
<organism evidence="2 3">
    <name type="scientific">Pyxidicoccus fallax</name>
    <dbReference type="NCBI Taxonomy" id="394095"/>
    <lineage>
        <taxon>Bacteria</taxon>
        <taxon>Pseudomonadati</taxon>
        <taxon>Myxococcota</taxon>
        <taxon>Myxococcia</taxon>
        <taxon>Myxococcales</taxon>
        <taxon>Cystobacterineae</taxon>
        <taxon>Myxococcaceae</taxon>
        <taxon>Pyxidicoccus</taxon>
    </lineage>
</organism>
<dbReference type="InterPro" id="IPR013517">
    <property type="entry name" value="FG-GAP"/>
</dbReference>
<reference evidence="2 3" key="1">
    <citation type="submission" date="2020-04" db="EMBL/GenBank/DDBJ databases">
        <title>Draft genome of Pyxidicoccus fallax type strain.</title>
        <authorList>
            <person name="Whitworth D.E."/>
        </authorList>
    </citation>
    <scope>NUCLEOTIDE SEQUENCE [LARGE SCALE GENOMIC DNA]</scope>
    <source>
        <strain evidence="2 3">DSM 14698</strain>
    </source>
</reference>
<dbReference type="EMBL" id="JABBJJ010000347">
    <property type="protein sequence ID" value="NMO21724.1"/>
    <property type="molecule type" value="Genomic_DNA"/>
</dbReference>
<dbReference type="AlphaFoldDB" id="A0A848LWS0"/>
<gene>
    <name evidence="2" type="ORF">HG543_43780</name>
</gene>
<feature type="non-terminal residue" evidence="2">
    <location>
        <position position="1"/>
    </location>
</feature>
<evidence type="ECO:0000313" key="3">
    <source>
        <dbReference type="Proteomes" id="UP000518300"/>
    </source>
</evidence>
<dbReference type="Pfam" id="PF13517">
    <property type="entry name" value="FG-GAP_3"/>
    <property type="match status" value="2"/>
</dbReference>
<evidence type="ECO:0000313" key="2">
    <source>
        <dbReference type="EMBL" id="NMO21724.1"/>
    </source>
</evidence>
<comment type="caution">
    <text evidence="2">The sequence shown here is derived from an EMBL/GenBank/DDBJ whole genome shotgun (WGS) entry which is preliminary data.</text>
</comment>
<dbReference type="Proteomes" id="UP000518300">
    <property type="component" value="Unassembled WGS sequence"/>
</dbReference>
<accession>A0A848LWS0</accession>
<dbReference type="Gene3D" id="2.130.10.130">
    <property type="entry name" value="Integrin alpha, N-terminal"/>
    <property type="match status" value="1"/>
</dbReference>